<dbReference type="EMBL" id="NJHN03000054">
    <property type="protein sequence ID" value="KAH9419894.1"/>
    <property type="molecule type" value="Genomic_DNA"/>
</dbReference>
<dbReference type="SUPFAM" id="SSF53474">
    <property type="entry name" value="alpha/beta-Hydrolases"/>
    <property type="match status" value="2"/>
</dbReference>
<organism evidence="7 8">
    <name type="scientific">Dermatophagoides pteronyssinus</name>
    <name type="common">European house dust mite</name>
    <dbReference type="NCBI Taxonomy" id="6956"/>
    <lineage>
        <taxon>Eukaryota</taxon>
        <taxon>Metazoa</taxon>
        <taxon>Ecdysozoa</taxon>
        <taxon>Arthropoda</taxon>
        <taxon>Chelicerata</taxon>
        <taxon>Arachnida</taxon>
        <taxon>Acari</taxon>
        <taxon>Acariformes</taxon>
        <taxon>Sarcoptiformes</taxon>
        <taxon>Astigmata</taxon>
        <taxon>Psoroptidia</taxon>
        <taxon>Analgoidea</taxon>
        <taxon>Pyroglyphidae</taxon>
        <taxon>Dermatophagoidinae</taxon>
        <taxon>Dermatophagoides</taxon>
    </lineage>
</organism>
<dbReference type="PROSITE" id="PS00941">
    <property type="entry name" value="CARBOXYLESTERASE_B_2"/>
    <property type="match status" value="2"/>
</dbReference>
<keyword evidence="3" id="KW-0378">Hydrolase</keyword>
<evidence type="ECO:0000313" key="7">
    <source>
        <dbReference type="EMBL" id="KAH9419894.1"/>
    </source>
</evidence>
<evidence type="ECO:0000256" key="2">
    <source>
        <dbReference type="ARBA" id="ARBA00022487"/>
    </source>
</evidence>
<dbReference type="InterPro" id="IPR029058">
    <property type="entry name" value="AB_hydrolase_fold"/>
</dbReference>
<dbReference type="InterPro" id="IPR019819">
    <property type="entry name" value="Carboxylesterase_B_CS"/>
</dbReference>
<sequence>MNDLKLFIFNIVFLVNILLLTSKLAFAEDLDDNYVQVTTGLGKILGKRLKIEQLNSQVDQFLGIPYAQPPINENRFHRPKPIIDNYEQQPFMAIDWPPNCRQINVPKFNEYSTYSNQTFQEDCLYLNIWSPVDIVHDQCDRINCNNNNQQKLRPVFVYIHGGCFLYGGSSLPIYDGKIFAAMTDALIVTLNFRLSTFGLLYADKMEEVKGNMVLWDQIMALQWIQDNIRSFGGDPDQITLAGNSAGGWSVTAHILSPLSRNLFKYAVVMSGSVQRQIMTAEKAKKFWLDNIRHTDCANDQDENIDSKMIECLMKMSPEKLEMIPYYTGNGCESYLVVDGEVIPEHPTEMLKKGNFKKDFNVIISTVEEETSGLLSFLAGHLMGQKIGEKFAHENADSLSIDDAIKVIEKMSGQYLSKRPESKDISTLYFNGIRNDEDENVFRKIAGKAFGDVWLACPTIEFGQELKLHSNTSDNIQIYQLYSTFKLNAKPFCPKWAGTCHMDDLFPMFGFPIQYPDYHKQREIDISKELLSLLHSFLRYGRPEQPEWQPYTMIDDDDDDDKQLVSPSYELANDYQTYRNYHLNYHDVQSIQVNIESGQIIGQRIYDEHGRLFDQFLGIPYAQPPIGHRRFHRPEPIEKLNQQPYEALEWPPMCLQNNPWEKNSSYHNFNQNEDCLYLNVWSPKVDVNNENELRPVLVYIHGGGLIIGSSGYKHLDGRTVTTMANVVVVSFNYRLSIFGLLYSDEVEHIKGNMAFWDQALALEWVQQNIRYFGGDPKQVTIAGCSAGAWSISAHILSPITRNLYKNAIMLSGSIQNLVISREDFRDAWLNRIRAAGCATDSDHSINQKMIDCLNQMNENELVKVIDMDSFIFTDYAFVDGEFFPDHPNNMLRDGNHKKNFNLLISTDKDEGSPFSLLFLTLLNRAEDGQKFAFINPEPLDSLDEAKEILATVIKPLTSKKNNVPIDQLSKIYFNGLNPKTDHPDLLRETVSVVLGDMWLTCPTIDFGHILHRNGNVNVYQIYHTYKQMKTNEWCPKWSGTCHGDDEFTMLGDPIRHPSKYNQRIRDISMELISFLHSFLRNGQPNQNEQPEWQSFFDVDDIDGSKITVRPYYELSNEYRTHKNYGIDLKQRECQFLKQFYEYHDDE</sequence>
<keyword evidence="4" id="KW-0325">Glycoprotein</keyword>
<evidence type="ECO:0000313" key="8">
    <source>
        <dbReference type="Proteomes" id="UP000887458"/>
    </source>
</evidence>
<reference evidence="7 8" key="1">
    <citation type="journal article" date="2018" name="J. Allergy Clin. Immunol.">
        <title>High-quality assembly of Dermatophagoides pteronyssinus genome and transcriptome reveals a wide range of novel allergens.</title>
        <authorList>
            <person name="Liu X.Y."/>
            <person name="Yang K.Y."/>
            <person name="Wang M.Q."/>
            <person name="Kwok J.S."/>
            <person name="Zeng X."/>
            <person name="Yang Z."/>
            <person name="Xiao X.J."/>
            <person name="Lau C.P."/>
            <person name="Li Y."/>
            <person name="Huang Z.M."/>
            <person name="Ba J.G."/>
            <person name="Yim A.K."/>
            <person name="Ouyang C.Y."/>
            <person name="Ngai S.M."/>
            <person name="Chan T.F."/>
            <person name="Leung E.L."/>
            <person name="Liu L."/>
            <person name="Liu Z.G."/>
            <person name="Tsui S.K."/>
        </authorList>
    </citation>
    <scope>NUCLEOTIDE SEQUENCE [LARGE SCALE GENOMIC DNA]</scope>
    <source>
        <strain evidence="7">Derp</strain>
    </source>
</reference>
<proteinExistence type="inferred from homology"/>
<dbReference type="PROSITE" id="PS00122">
    <property type="entry name" value="CARBOXYLESTERASE_B_1"/>
    <property type="match status" value="2"/>
</dbReference>
<gene>
    <name evidence="7" type="primary">CES5A_1</name>
    <name evidence="7" type="ORF">DERP_001727</name>
</gene>
<dbReference type="PANTHER" id="PTHR43918">
    <property type="entry name" value="ACETYLCHOLINESTERASE"/>
    <property type="match status" value="1"/>
</dbReference>
<evidence type="ECO:0000256" key="5">
    <source>
        <dbReference type="SAM" id="SignalP"/>
    </source>
</evidence>
<feature type="domain" description="Carboxylesterase type B" evidence="6">
    <location>
        <begin position="36"/>
        <end position="554"/>
    </location>
</feature>
<dbReference type="Gene3D" id="3.40.50.1820">
    <property type="entry name" value="alpha/beta hydrolase"/>
    <property type="match status" value="2"/>
</dbReference>
<reference evidence="7 8" key="2">
    <citation type="journal article" date="2022" name="Mol. Biol. Evol.">
        <title>Comparative Genomics Reveals Insights into the Divergent Evolution of Astigmatic Mites and Household Pest Adaptations.</title>
        <authorList>
            <person name="Xiong Q."/>
            <person name="Wan A.T."/>
            <person name="Liu X."/>
            <person name="Fung C.S."/>
            <person name="Xiao X."/>
            <person name="Malainual N."/>
            <person name="Hou J."/>
            <person name="Wang L."/>
            <person name="Wang M."/>
            <person name="Yang K.Y."/>
            <person name="Cui Y."/>
            <person name="Leung E.L."/>
            <person name="Nong W."/>
            <person name="Shin S.K."/>
            <person name="Au S.W."/>
            <person name="Jeong K.Y."/>
            <person name="Chew F.T."/>
            <person name="Hui J.H."/>
            <person name="Leung T.F."/>
            <person name="Tungtrongchitr A."/>
            <person name="Zhong N."/>
            <person name="Liu Z."/>
            <person name="Tsui S.K."/>
        </authorList>
    </citation>
    <scope>NUCLEOTIDE SEQUENCE [LARGE SCALE GENOMIC DNA]</scope>
    <source>
        <strain evidence="7">Derp</strain>
    </source>
</reference>
<name>A0ABQ8JBB7_DERPT</name>
<evidence type="ECO:0000259" key="6">
    <source>
        <dbReference type="Pfam" id="PF00135"/>
    </source>
</evidence>
<feature type="signal peptide" evidence="5">
    <location>
        <begin position="1"/>
        <end position="27"/>
    </location>
</feature>
<feature type="chain" id="PRO_5047480924" evidence="5">
    <location>
        <begin position="28"/>
        <end position="1145"/>
    </location>
</feature>
<dbReference type="Pfam" id="PF00135">
    <property type="entry name" value="COesterase"/>
    <property type="match status" value="2"/>
</dbReference>
<dbReference type="InterPro" id="IPR019826">
    <property type="entry name" value="Carboxylesterase_B_AS"/>
</dbReference>
<keyword evidence="5" id="KW-0732">Signal</keyword>
<dbReference type="Proteomes" id="UP000887458">
    <property type="component" value="Unassembled WGS sequence"/>
</dbReference>
<keyword evidence="8" id="KW-1185">Reference proteome</keyword>
<accession>A0ABQ8JBB7</accession>
<comment type="caution">
    <text evidence="7">The sequence shown here is derived from an EMBL/GenBank/DDBJ whole genome shotgun (WGS) entry which is preliminary data.</text>
</comment>
<evidence type="ECO:0000256" key="1">
    <source>
        <dbReference type="ARBA" id="ARBA00005964"/>
    </source>
</evidence>
<dbReference type="InterPro" id="IPR050654">
    <property type="entry name" value="AChE-related_enzymes"/>
</dbReference>
<dbReference type="InterPro" id="IPR002018">
    <property type="entry name" value="CarbesteraseB"/>
</dbReference>
<feature type="domain" description="Carboxylesterase type B" evidence="6">
    <location>
        <begin position="589"/>
        <end position="1096"/>
    </location>
</feature>
<evidence type="ECO:0000256" key="4">
    <source>
        <dbReference type="ARBA" id="ARBA00023180"/>
    </source>
</evidence>
<dbReference type="PANTHER" id="PTHR43918:SF4">
    <property type="entry name" value="CARBOXYLIC ESTER HYDROLASE"/>
    <property type="match status" value="1"/>
</dbReference>
<protein>
    <submittedName>
        <fullName evidence="7">Carboxylesterase 5A</fullName>
    </submittedName>
</protein>
<comment type="similarity">
    <text evidence="1">Belongs to the type-B carboxylesterase/lipase family.</text>
</comment>
<evidence type="ECO:0000256" key="3">
    <source>
        <dbReference type="ARBA" id="ARBA00022801"/>
    </source>
</evidence>
<keyword evidence="2" id="KW-0719">Serine esterase</keyword>